<comment type="caution">
    <text evidence="2">The sequence shown here is derived from an EMBL/GenBank/DDBJ whole genome shotgun (WGS) entry which is preliminary data.</text>
</comment>
<dbReference type="EMBL" id="PVZC01000002">
    <property type="protein sequence ID" value="PRY00552.1"/>
    <property type="molecule type" value="Genomic_DNA"/>
</dbReference>
<reference evidence="2 3" key="1">
    <citation type="submission" date="2018-03" db="EMBL/GenBank/DDBJ databases">
        <title>Genomic Encyclopedia of Archaeal and Bacterial Type Strains, Phase II (KMG-II): from individual species to whole genera.</title>
        <authorList>
            <person name="Goeker M."/>
        </authorList>
    </citation>
    <scope>NUCLEOTIDE SEQUENCE [LARGE SCALE GENOMIC DNA]</scope>
    <source>
        <strain evidence="2 3">DSM 45601</strain>
    </source>
</reference>
<organism evidence="2 3">
    <name type="scientific">Allonocardiopsis opalescens</name>
    <dbReference type="NCBI Taxonomy" id="1144618"/>
    <lineage>
        <taxon>Bacteria</taxon>
        <taxon>Bacillati</taxon>
        <taxon>Actinomycetota</taxon>
        <taxon>Actinomycetes</taxon>
        <taxon>Streptosporangiales</taxon>
        <taxon>Allonocardiopsis</taxon>
    </lineage>
</organism>
<keyword evidence="3" id="KW-1185">Reference proteome</keyword>
<evidence type="ECO:0000256" key="1">
    <source>
        <dbReference type="SAM" id="MobiDB-lite"/>
    </source>
</evidence>
<feature type="region of interest" description="Disordered" evidence="1">
    <location>
        <begin position="1"/>
        <end position="21"/>
    </location>
</feature>
<name>A0A2T0Q9R6_9ACTN</name>
<dbReference type="AlphaFoldDB" id="A0A2T0Q9R6"/>
<feature type="region of interest" description="Disordered" evidence="1">
    <location>
        <begin position="92"/>
        <end position="114"/>
    </location>
</feature>
<protein>
    <submittedName>
        <fullName evidence="2">Uncharacterized protein</fullName>
    </submittedName>
</protein>
<proteinExistence type="predicted"/>
<evidence type="ECO:0000313" key="3">
    <source>
        <dbReference type="Proteomes" id="UP000237846"/>
    </source>
</evidence>
<dbReference type="Proteomes" id="UP000237846">
    <property type="component" value="Unassembled WGS sequence"/>
</dbReference>
<gene>
    <name evidence="2" type="ORF">CLV72_102183</name>
</gene>
<dbReference type="RefSeq" id="WP_106242111.1">
    <property type="nucleotide sequence ID" value="NZ_PVZC01000002.1"/>
</dbReference>
<accession>A0A2T0Q9R6</accession>
<evidence type="ECO:0000313" key="2">
    <source>
        <dbReference type="EMBL" id="PRY00552.1"/>
    </source>
</evidence>
<feature type="compositionally biased region" description="Pro residues" evidence="1">
    <location>
        <begin position="104"/>
        <end position="114"/>
    </location>
</feature>
<sequence>MTALIESRGRATAPADPAPLPGAPADLYAAVAADCRALADGELRRLDRRAPRLAADERALVAEALTAVIDAVVLAPLRGTSVPADRLRALFAPPRPSTSSGPAFPDPPPNGCAL</sequence>